<feature type="domain" description="F-box" evidence="1">
    <location>
        <begin position="33"/>
        <end position="80"/>
    </location>
</feature>
<dbReference type="InterPro" id="IPR050796">
    <property type="entry name" value="SCF_F-box_component"/>
</dbReference>
<dbReference type="PANTHER" id="PTHR31672:SF13">
    <property type="entry name" value="F-BOX PROTEIN CPR30-LIKE"/>
    <property type="match status" value="1"/>
</dbReference>
<name>A0A8X7TL66_BRACI</name>
<dbReference type="EMBL" id="JAAMPC010000017">
    <property type="protein sequence ID" value="KAG2245987.1"/>
    <property type="molecule type" value="Genomic_DNA"/>
</dbReference>
<evidence type="ECO:0000313" key="2">
    <source>
        <dbReference type="EMBL" id="KAG2245987.1"/>
    </source>
</evidence>
<gene>
    <name evidence="2" type="ORF">Bca52824_085615</name>
</gene>
<dbReference type="PROSITE" id="PS50181">
    <property type="entry name" value="FBOX"/>
    <property type="match status" value="1"/>
</dbReference>
<protein>
    <recommendedName>
        <fullName evidence="1">F-box domain-containing protein</fullName>
    </recommendedName>
</protein>
<reference evidence="2 3" key="1">
    <citation type="submission" date="2020-02" db="EMBL/GenBank/DDBJ databases">
        <authorList>
            <person name="Ma Q."/>
            <person name="Huang Y."/>
            <person name="Song X."/>
            <person name="Pei D."/>
        </authorList>
    </citation>
    <scope>NUCLEOTIDE SEQUENCE [LARGE SCALE GENOMIC DNA]</scope>
    <source>
        <strain evidence="2">Sxm20200214</strain>
        <tissue evidence="2">Leaf</tissue>
    </source>
</reference>
<dbReference type="SMART" id="SM00256">
    <property type="entry name" value="FBOX"/>
    <property type="match status" value="1"/>
</dbReference>
<dbReference type="Proteomes" id="UP000886595">
    <property type="component" value="Unassembled WGS sequence"/>
</dbReference>
<sequence length="88" mass="10746">MHALSFYIKKAKDLSKKLLESFRARLMASSQRSWSLSSLPLDMIEEIFHRTPAESLLRSKPTCKKWYDLIKNKRFIYEHLRVYYYFFF</sequence>
<evidence type="ECO:0000313" key="3">
    <source>
        <dbReference type="Proteomes" id="UP000886595"/>
    </source>
</evidence>
<dbReference type="PANTHER" id="PTHR31672">
    <property type="entry name" value="BNACNNG10540D PROTEIN"/>
    <property type="match status" value="1"/>
</dbReference>
<comment type="caution">
    <text evidence="2">The sequence shown here is derived from an EMBL/GenBank/DDBJ whole genome shotgun (WGS) entry which is preliminary data.</text>
</comment>
<dbReference type="Gene3D" id="1.20.1280.50">
    <property type="match status" value="1"/>
</dbReference>
<organism evidence="2 3">
    <name type="scientific">Brassica carinata</name>
    <name type="common">Ethiopian mustard</name>
    <name type="synonym">Abyssinian cabbage</name>
    <dbReference type="NCBI Taxonomy" id="52824"/>
    <lineage>
        <taxon>Eukaryota</taxon>
        <taxon>Viridiplantae</taxon>
        <taxon>Streptophyta</taxon>
        <taxon>Embryophyta</taxon>
        <taxon>Tracheophyta</taxon>
        <taxon>Spermatophyta</taxon>
        <taxon>Magnoliopsida</taxon>
        <taxon>eudicotyledons</taxon>
        <taxon>Gunneridae</taxon>
        <taxon>Pentapetalae</taxon>
        <taxon>rosids</taxon>
        <taxon>malvids</taxon>
        <taxon>Brassicales</taxon>
        <taxon>Brassicaceae</taxon>
        <taxon>Brassiceae</taxon>
        <taxon>Brassica</taxon>
    </lineage>
</organism>
<dbReference type="AlphaFoldDB" id="A0A8X7TL66"/>
<dbReference type="InterPro" id="IPR001810">
    <property type="entry name" value="F-box_dom"/>
</dbReference>
<proteinExistence type="predicted"/>
<evidence type="ECO:0000259" key="1">
    <source>
        <dbReference type="PROSITE" id="PS50181"/>
    </source>
</evidence>
<keyword evidence="3" id="KW-1185">Reference proteome</keyword>
<dbReference type="InterPro" id="IPR036047">
    <property type="entry name" value="F-box-like_dom_sf"/>
</dbReference>
<accession>A0A8X7TL66</accession>
<dbReference type="SUPFAM" id="SSF81383">
    <property type="entry name" value="F-box domain"/>
    <property type="match status" value="1"/>
</dbReference>
<dbReference type="OrthoDB" id="1304908at2759"/>
<dbReference type="Pfam" id="PF00646">
    <property type="entry name" value="F-box"/>
    <property type="match status" value="1"/>
</dbReference>